<name>A0A931CBU9_9ACTN</name>
<evidence type="ECO:0000313" key="2">
    <source>
        <dbReference type="Proteomes" id="UP000598146"/>
    </source>
</evidence>
<accession>A0A931CBU9</accession>
<proteinExistence type="predicted"/>
<dbReference type="EMBL" id="JADQTO010000011">
    <property type="protein sequence ID" value="MBG0564486.1"/>
    <property type="molecule type" value="Genomic_DNA"/>
</dbReference>
<keyword evidence="2" id="KW-1185">Reference proteome</keyword>
<dbReference type="InterPro" id="IPR011009">
    <property type="entry name" value="Kinase-like_dom_sf"/>
</dbReference>
<dbReference type="SUPFAM" id="SSF56112">
    <property type="entry name" value="Protein kinase-like (PK-like)"/>
    <property type="match status" value="1"/>
</dbReference>
<gene>
    <name evidence="1" type="ORF">I4J89_23845</name>
</gene>
<sequence>MSSQRPSPAVLRAFGAQGQPAPLAGGRGTSWAAGDLVFKPDDGPAPAWLASVVPDGFRLAAPVTTRDGDLVHDGWTATRWVAGSSPDYSQVDTWRAILAAGRAFHRAVADLPRPDDLDTRHDRWALADRVAWGERTTRFHPAFAGLAARLRAALRPLGPAQIVHGDLSGNVLFAPGLPPAVIDVSTYWRPPAYAEGVVIADALCWHDAPASLWRRLEVPATAVARALLFRMATTNELVDADFDDEARRYDRAATALGL</sequence>
<reference evidence="1" key="1">
    <citation type="submission" date="2020-11" db="EMBL/GenBank/DDBJ databases">
        <title>Isolation and identification of active actinomycetes.</title>
        <authorList>
            <person name="Sun X."/>
        </authorList>
    </citation>
    <scope>NUCLEOTIDE SEQUENCE</scope>
    <source>
        <strain evidence="1">NEAU-A11</strain>
    </source>
</reference>
<comment type="caution">
    <text evidence="1">The sequence shown here is derived from an EMBL/GenBank/DDBJ whole genome shotgun (WGS) entry which is preliminary data.</text>
</comment>
<organism evidence="1 2">
    <name type="scientific">Actinoplanes aureus</name>
    <dbReference type="NCBI Taxonomy" id="2792083"/>
    <lineage>
        <taxon>Bacteria</taxon>
        <taxon>Bacillati</taxon>
        <taxon>Actinomycetota</taxon>
        <taxon>Actinomycetes</taxon>
        <taxon>Micromonosporales</taxon>
        <taxon>Micromonosporaceae</taxon>
        <taxon>Actinoplanes</taxon>
    </lineage>
</organism>
<dbReference type="RefSeq" id="WP_196416264.1">
    <property type="nucleotide sequence ID" value="NZ_JADQTO010000011.1"/>
</dbReference>
<dbReference type="AlphaFoldDB" id="A0A931CBU9"/>
<dbReference type="Proteomes" id="UP000598146">
    <property type="component" value="Unassembled WGS sequence"/>
</dbReference>
<evidence type="ECO:0000313" key="1">
    <source>
        <dbReference type="EMBL" id="MBG0564486.1"/>
    </source>
</evidence>
<protein>
    <submittedName>
        <fullName evidence="1">Phosphotransferase</fullName>
    </submittedName>
</protein>